<evidence type="ECO:0000256" key="2">
    <source>
        <dbReference type="ARBA" id="ARBA00022801"/>
    </source>
</evidence>
<keyword evidence="3" id="KW-0732">Signal</keyword>
<name>A0A6G1IES6_9PLEO</name>
<comment type="similarity">
    <text evidence="1">Belongs to the peptidase S33 family.</text>
</comment>
<protein>
    <submittedName>
        <fullName evidence="6">Alpha/beta-hydrolase</fullName>
    </submittedName>
</protein>
<feature type="signal peptide" evidence="3">
    <location>
        <begin position="1"/>
        <end position="19"/>
    </location>
</feature>
<evidence type="ECO:0000259" key="4">
    <source>
        <dbReference type="Pfam" id="PF00561"/>
    </source>
</evidence>
<dbReference type="GO" id="GO:0016787">
    <property type="term" value="F:hydrolase activity"/>
    <property type="evidence" value="ECO:0007669"/>
    <property type="project" value="UniProtKB-KW"/>
</dbReference>
<evidence type="ECO:0000313" key="6">
    <source>
        <dbReference type="EMBL" id="KAF2676598.1"/>
    </source>
</evidence>
<dbReference type="Gene3D" id="3.40.50.1820">
    <property type="entry name" value="alpha/beta hydrolase"/>
    <property type="match status" value="1"/>
</dbReference>
<feature type="domain" description="Peptidase S33 tripeptidyl aminopeptidase-like C-terminal" evidence="5">
    <location>
        <begin position="401"/>
        <end position="502"/>
    </location>
</feature>
<dbReference type="InterPro" id="IPR000073">
    <property type="entry name" value="AB_hydrolase_1"/>
</dbReference>
<dbReference type="EMBL" id="MU005632">
    <property type="protein sequence ID" value="KAF2676598.1"/>
    <property type="molecule type" value="Genomic_DNA"/>
</dbReference>
<keyword evidence="2 6" id="KW-0378">Hydrolase</keyword>
<dbReference type="InterPro" id="IPR029058">
    <property type="entry name" value="AB_hydrolase_fold"/>
</dbReference>
<accession>A0A6G1IES6</accession>
<dbReference type="PANTHER" id="PTHR43248">
    <property type="entry name" value="2-SUCCINYL-6-HYDROXY-2,4-CYCLOHEXADIENE-1-CARBOXYLATE SYNTHASE"/>
    <property type="match status" value="1"/>
</dbReference>
<evidence type="ECO:0000259" key="5">
    <source>
        <dbReference type="Pfam" id="PF08386"/>
    </source>
</evidence>
<feature type="chain" id="PRO_5026074361" evidence="3">
    <location>
        <begin position="20"/>
        <end position="525"/>
    </location>
</feature>
<dbReference type="PANTHER" id="PTHR43248:SF25">
    <property type="entry name" value="AB HYDROLASE-1 DOMAIN-CONTAINING PROTEIN-RELATED"/>
    <property type="match status" value="1"/>
</dbReference>
<dbReference type="InterPro" id="IPR051601">
    <property type="entry name" value="Serine_prot/Carboxylest_S33"/>
</dbReference>
<dbReference type="Pfam" id="PF00561">
    <property type="entry name" value="Abhydrolase_1"/>
    <property type="match status" value="1"/>
</dbReference>
<organism evidence="6 7">
    <name type="scientific">Lentithecium fluviatile CBS 122367</name>
    <dbReference type="NCBI Taxonomy" id="1168545"/>
    <lineage>
        <taxon>Eukaryota</taxon>
        <taxon>Fungi</taxon>
        <taxon>Dikarya</taxon>
        <taxon>Ascomycota</taxon>
        <taxon>Pezizomycotina</taxon>
        <taxon>Dothideomycetes</taxon>
        <taxon>Pleosporomycetidae</taxon>
        <taxon>Pleosporales</taxon>
        <taxon>Massarineae</taxon>
        <taxon>Lentitheciaceae</taxon>
        <taxon>Lentithecium</taxon>
    </lineage>
</organism>
<keyword evidence="7" id="KW-1185">Reference proteome</keyword>
<sequence>MLQTSLILSLLVTFPSVLAGYGDSTIKWGPCTEAPLSSIDEIPFECAKLPVPLDYIDQDNSTKLDLALTKVKATKEPFMGTIIMNPGGPANTGSSFFAADAAMTGGHHDILTFDPRGTGKTLQINCYGNDSFSRLRSDTMAPSTTNASDTALGTHWAIQKMLAQRCYDTAGGNATLIGTAFTARDMIQIVDALGGDGMLRYWGQSYGTVLGATVAAMFPDRIERIVLDGIANIHEYTDGWYVICPFILNVLELIKSTSKRASMLGKDACVLADGGVTAQNLSDRTYDLIQTVKFEPIVLDSNISADIITIRDVVEGGFNEPFRTLIDYAIPLAEYLNAIFTRNATGYRFWKAQVNPLSAVGPIPLNFDNTQAIRCGDSTYRADNLDEVRPRVDKLLKSSRLFGDIYTPGYLGCSQWKMEAKVRYDGDFHAKTKYPALLIGSPYDMRTPLVNAQNLSASLEGSVVLQHNGHGHCVLYSPGQCAIKAVQDYFTNGTLPEPGTVCEQEFDIFSGKTRQDSFVSGAESD</sequence>
<reference evidence="6" key="1">
    <citation type="journal article" date="2020" name="Stud. Mycol.">
        <title>101 Dothideomycetes genomes: a test case for predicting lifestyles and emergence of pathogens.</title>
        <authorList>
            <person name="Haridas S."/>
            <person name="Albert R."/>
            <person name="Binder M."/>
            <person name="Bloem J."/>
            <person name="Labutti K."/>
            <person name="Salamov A."/>
            <person name="Andreopoulos B."/>
            <person name="Baker S."/>
            <person name="Barry K."/>
            <person name="Bills G."/>
            <person name="Bluhm B."/>
            <person name="Cannon C."/>
            <person name="Castanera R."/>
            <person name="Culley D."/>
            <person name="Daum C."/>
            <person name="Ezra D."/>
            <person name="Gonzalez J."/>
            <person name="Henrissat B."/>
            <person name="Kuo A."/>
            <person name="Liang C."/>
            <person name="Lipzen A."/>
            <person name="Lutzoni F."/>
            <person name="Magnuson J."/>
            <person name="Mondo S."/>
            <person name="Nolan M."/>
            <person name="Ohm R."/>
            <person name="Pangilinan J."/>
            <person name="Park H.-J."/>
            <person name="Ramirez L."/>
            <person name="Alfaro M."/>
            <person name="Sun H."/>
            <person name="Tritt A."/>
            <person name="Yoshinaga Y."/>
            <person name="Zwiers L.-H."/>
            <person name="Turgeon B."/>
            <person name="Goodwin S."/>
            <person name="Spatafora J."/>
            <person name="Crous P."/>
            <person name="Grigoriev I."/>
        </authorList>
    </citation>
    <scope>NUCLEOTIDE SEQUENCE</scope>
    <source>
        <strain evidence="6">CBS 122367</strain>
    </source>
</reference>
<gene>
    <name evidence="6" type="ORF">K458DRAFT_396758</name>
</gene>
<evidence type="ECO:0000256" key="3">
    <source>
        <dbReference type="SAM" id="SignalP"/>
    </source>
</evidence>
<dbReference type="AlphaFoldDB" id="A0A6G1IES6"/>
<feature type="domain" description="AB hydrolase-1" evidence="4">
    <location>
        <begin position="81"/>
        <end position="237"/>
    </location>
</feature>
<proteinExistence type="inferred from homology"/>
<dbReference type="OrthoDB" id="425534at2759"/>
<evidence type="ECO:0000313" key="7">
    <source>
        <dbReference type="Proteomes" id="UP000799291"/>
    </source>
</evidence>
<dbReference type="SUPFAM" id="SSF53474">
    <property type="entry name" value="alpha/beta-Hydrolases"/>
    <property type="match status" value="1"/>
</dbReference>
<dbReference type="InterPro" id="IPR013595">
    <property type="entry name" value="Pept_S33_TAP-like_C"/>
</dbReference>
<dbReference type="Pfam" id="PF08386">
    <property type="entry name" value="Abhydrolase_4"/>
    <property type="match status" value="1"/>
</dbReference>
<dbReference type="Proteomes" id="UP000799291">
    <property type="component" value="Unassembled WGS sequence"/>
</dbReference>
<evidence type="ECO:0000256" key="1">
    <source>
        <dbReference type="ARBA" id="ARBA00010088"/>
    </source>
</evidence>